<keyword evidence="12" id="KW-1185">Reference proteome</keyword>
<keyword evidence="5 9" id="KW-0812">Transmembrane</keyword>
<dbReference type="GeneID" id="95406297"/>
<dbReference type="InterPro" id="IPR036890">
    <property type="entry name" value="HATPase_C_sf"/>
</dbReference>
<dbReference type="SUPFAM" id="SSF55874">
    <property type="entry name" value="ATPase domain of HSP90 chaperone/DNA topoisomerase II/histidine kinase"/>
    <property type="match status" value="1"/>
</dbReference>
<dbReference type="Proteomes" id="UP000706926">
    <property type="component" value="Unassembled WGS sequence"/>
</dbReference>
<dbReference type="Gene3D" id="3.30.565.10">
    <property type="entry name" value="Histidine kinase-like ATPase, C-terminal domain"/>
    <property type="match status" value="1"/>
</dbReference>
<dbReference type="Gene3D" id="6.10.340.10">
    <property type="match status" value="1"/>
</dbReference>
<keyword evidence="8 9" id="KW-0472">Membrane</keyword>
<dbReference type="EMBL" id="JAGGKI010000013">
    <property type="protein sequence ID" value="MBP1895276.1"/>
    <property type="molecule type" value="Genomic_DNA"/>
</dbReference>
<evidence type="ECO:0000256" key="4">
    <source>
        <dbReference type="ARBA" id="ARBA00022679"/>
    </source>
</evidence>
<keyword evidence="2" id="KW-1003">Cell membrane</keyword>
<reference evidence="11 12" key="1">
    <citation type="submission" date="2021-03" db="EMBL/GenBank/DDBJ databases">
        <title>Genomic Encyclopedia of Type Strains, Phase IV (KMG-IV): sequencing the most valuable type-strain genomes for metagenomic binning, comparative biology and taxonomic classification.</title>
        <authorList>
            <person name="Goeker M."/>
        </authorList>
    </citation>
    <scope>NUCLEOTIDE SEQUENCE [LARGE SCALE GENOMIC DNA]</scope>
    <source>
        <strain evidence="11 12">DSM 15596</strain>
    </source>
</reference>
<dbReference type="InterPro" id="IPR003660">
    <property type="entry name" value="HAMP_dom"/>
</dbReference>
<evidence type="ECO:0000256" key="3">
    <source>
        <dbReference type="ARBA" id="ARBA00022553"/>
    </source>
</evidence>
<evidence type="ECO:0000256" key="2">
    <source>
        <dbReference type="ARBA" id="ARBA00022475"/>
    </source>
</evidence>
<accession>A0ABS4FG95</accession>
<dbReference type="InterPro" id="IPR050640">
    <property type="entry name" value="Bact_2-comp_sensor_kinase"/>
</dbReference>
<dbReference type="Pfam" id="PF02518">
    <property type="entry name" value="HATPase_c"/>
    <property type="match status" value="1"/>
</dbReference>
<feature type="transmembrane region" description="Helical" evidence="9">
    <location>
        <begin position="12"/>
        <end position="33"/>
    </location>
</feature>
<gene>
    <name evidence="11" type="ORF">J2Z18_004386</name>
</gene>
<name>A0ABS4FG95_9BACL</name>
<dbReference type="Pfam" id="PF06580">
    <property type="entry name" value="His_kinase"/>
    <property type="match status" value="1"/>
</dbReference>
<dbReference type="RefSeq" id="WP_007130360.1">
    <property type="nucleotide sequence ID" value="NZ_CP139098.1"/>
</dbReference>
<protein>
    <submittedName>
        <fullName evidence="11">Two-component system sensor histidine kinase YesM</fullName>
        <ecNumber evidence="11">2.7.13.3</ecNumber>
    </submittedName>
</protein>
<dbReference type="EC" id="2.7.13.3" evidence="11"/>
<dbReference type="Pfam" id="PF02743">
    <property type="entry name" value="dCache_1"/>
    <property type="match status" value="1"/>
</dbReference>
<comment type="caution">
    <text evidence="11">The sequence shown here is derived from an EMBL/GenBank/DDBJ whole genome shotgun (WGS) entry which is preliminary data.</text>
</comment>
<evidence type="ECO:0000256" key="5">
    <source>
        <dbReference type="ARBA" id="ARBA00022692"/>
    </source>
</evidence>
<dbReference type="InterPro" id="IPR033479">
    <property type="entry name" value="dCache_1"/>
</dbReference>
<dbReference type="PANTHER" id="PTHR34220">
    <property type="entry name" value="SENSOR HISTIDINE KINASE YPDA"/>
    <property type="match status" value="1"/>
</dbReference>
<keyword evidence="3" id="KW-0597">Phosphoprotein</keyword>
<organism evidence="11 12">
    <name type="scientific">Paenibacillus lactis</name>
    <dbReference type="NCBI Taxonomy" id="228574"/>
    <lineage>
        <taxon>Bacteria</taxon>
        <taxon>Bacillati</taxon>
        <taxon>Bacillota</taxon>
        <taxon>Bacilli</taxon>
        <taxon>Bacillales</taxon>
        <taxon>Paenibacillaceae</taxon>
        <taxon>Paenibacillus</taxon>
    </lineage>
</organism>
<dbReference type="PROSITE" id="PS50885">
    <property type="entry name" value="HAMP"/>
    <property type="match status" value="1"/>
</dbReference>
<evidence type="ECO:0000256" key="7">
    <source>
        <dbReference type="ARBA" id="ARBA00022989"/>
    </source>
</evidence>
<keyword evidence="4 11" id="KW-0808">Transferase</keyword>
<comment type="subcellular location">
    <subcellularLocation>
        <location evidence="1">Cell membrane</location>
        <topology evidence="1">Multi-pass membrane protein</topology>
    </subcellularLocation>
</comment>
<evidence type="ECO:0000256" key="9">
    <source>
        <dbReference type="SAM" id="Phobius"/>
    </source>
</evidence>
<dbReference type="InterPro" id="IPR010559">
    <property type="entry name" value="Sig_transdc_His_kin_internal"/>
</dbReference>
<evidence type="ECO:0000256" key="6">
    <source>
        <dbReference type="ARBA" id="ARBA00022777"/>
    </source>
</evidence>
<feature type="domain" description="HAMP" evidence="10">
    <location>
        <begin position="314"/>
        <end position="369"/>
    </location>
</feature>
<sequence length="601" mass="67182">MITILRKYSIRVQLLTIGGAMLLLLFGTFLWSYDQMRGITYKRNSEYTLELISTIQKNIADNADSINRILPNIAYNETIQRFLMERERLAQFELQGAVEALLVNLQSMKQGIDRIVLLSTVGGGFYNCVNCKDYIPFDDIPDQTNAYYSGLYHYKLSSPTKNVVYVGTPVYDKKNVVTIGKKIGYAVIVLEADAIAPQLGSMSTHLAGKFYVLDRNGIVVTSNDAPSIGQSVGGMAEDAARALQVKEGEPVKFQNEEGDFILHARPVPAIGGSIVSVFETGELFSGLKDMLTLVLGIFSLSIVILYAFYTAISRNILNPIRAFMKIISGLRSQGLDNPNKRVSLDGYAEISIMARQFNTLLDEIDDLAAKLVDSKTYIYELKLLRKQAELQFLKNQINPHFLYNTLETIKGIAYVKNVPEIREMTDSLGLIFRYSIKGGDEVRLKEELAIVNAYIRIQQIRFQDRFDVVYDVDERSLRVSVIKMILQPLVENAVFHGIEPSLERCLLTVGSRIEGSSMLIWVQDDGVGMEPAQLDEIRAHLEDKSGPDLTSDTKFIGMLNVNNRIRYTYGPAYGIVSVDSEPSNGTRVVIKLPHGGMTNAV</sequence>
<dbReference type="InterPro" id="IPR003594">
    <property type="entry name" value="HATPase_dom"/>
</dbReference>
<evidence type="ECO:0000256" key="1">
    <source>
        <dbReference type="ARBA" id="ARBA00004651"/>
    </source>
</evidence>
<feature type="transmembrane region" description="Helical" evidence="9">
    <location>
        <begin position="290"/>
        <end position="309"/>
    </location>
</feature>
<proteinExistence type="predicted"/>
<keyword evidence="6 11" id="KW-0418">Kinase</keyword>
<keyword evidence="7 9" id="KW-1133">Transmembrane helix</keyword>
<evidence type="ECO:0000259" key="10">
    <source>
        <dbReference type="PROSITE" id="PS50885"/>
    </source>
</evidence>
<evidence type="ECO:0000256" key="8">
    <source>
        <dbReference type="ARBA" id="ARBA00023136"/>
    </source>
</evidence>
<evidence type="ECO:0000313" key="12">
    <source>
        <dbReference type="Proteomes" id="UP000706926"/>
    </source>
</evidence>
<dbReference type="GO" id="GO:0004673">
    <property type="term" value="F:protein histidine kinase activity"/>
    <property type="evidence" value="ECO:0007669"/>
    <property type="project" value="UniProtKB-EC"/>
</dbReference>
<evidence type="ECO:0000313" key="11">
    <source>
        <dbReference type="EMBL" id="MBP1895276.1"/>
    </source>
</evidence>
<dbReference type="PANTHER" id="PTHR34220:SF7">
    <property type="entry name" value="SENSOR HISTIDINE KINASE YPDA"/>
    <property type="match status" value="1"/>
</dbReference>